<name>A0A1G4XR89_9ENTR</name>
<feature type="transmembrane region" description="Helical" evidence="10">
    <location>
        <begin position="64"/>
        <end position="88"/>
    </location>
</feature>
<evidence type="ECO:0000256" key="2">
    <source>
        <dbReference type="ARBA" id="ARBA00022448"/>
    </source>
</evidence>
<dbReference type="CDD" id="cd01033">
    <property type="entry name" value="ClC_like"/>
    <property type="match status" value="1"/>
</dbReference>
<dbReference type="EMBL" id="FMUI01000003">
    <property type="protein sequence ID" value="SCX43714.1"/>
    <property type="molecule type" value="Genomic_DNA"/>
</dbReference>
<feature type="transmembrane region" description="Helical" evidence="10">
    <location>
        <begin position="115"/>
        <end position="136"/>
    </location>
</feature>
<dbReference type="InterPro" id="IPR014743">
    <property type="entry name" value="Cl-channel_core"/>
</dbReference>
<evidence type="ECO:0000256" key="5">
    <source>
        <dbReference type="ARBA" id="ARBA00023065"/>
    </source>
</evidence>
<keyword evidence="7" id="KW-0869">Chloride channel</keyword>
<comment type="caution">
    <text evidence="11">The sequence shown here is derived from an EMBL/GenBank/DDBJ whole genome shotgun (WGS) entry which is preliminary data.</text>
</comment>
<dbReference type="PRINTS" id="PR00762">
    <property type="entry name" value="CLCHANNEL"/>
</dbReference>
<feature type="transmembrane region" description="Helical" evidence="10">
    <location>
        <begin position="380"/>
        <end position="400"/>
    </location>
</feature>
<evidence type="ECO:0000256" key="3">
    <source>
        <dbReference type="ARBA" id="ARBA00022692"/>
    </source>
</evidence>
<dbReference type="Gene3D" id="1.10.3080.10">
    <property type="entry name" value="Clc chloride channel"/>
    <property type="match status" value="1"/>
</dbReference>
<evidence type="ECO:0000256" key="1">
    <source>
        <dbReference type="ARBA" id="ARBA00004141"/>
    </source>
</evidence>
<comment type="subcellular location">
    <subcellularLocation>
        <location evidence="1">Membrane</location>
        <topology evidence="1">Multi-pass membrane protein</topology>
    </subcellularLocation>
</comment>
<proteinExistence type="predicted"/>
<dbReference type="AlphaFoldDB" id="A0A1G4XR89"/>
<dbReference type="Proteomes" id="UP000183569">
    <property type="component" value="Unassembled WGS sequence"/>
</dbReference>
<dbReference type="SUPFAM" id="SSF81340">
    <property type="entry name" value="Clc chloride channel"/>
    <property type="match status" value="1"/>
</dbReference>
<evidence type="ECO:0000256" key="8">
    <source>
        <dbReference type="ARBA" id="ARBA00023214"/>
    </source>
</evidence>
<evidence type="ECO:0000313" key="12">
    <source>
        <dbReference type="Proteomes" id="UP000183569"/>
    </source>
</evidence>
<feature type="transmembrane region" description="Helical" evidence="10">
    <location>
        <begin position="246"/>
        <end position="264"/>
    </location>
</feature>
<dbReference type="InterPro" id="IPR001807">
    <property type="entry name" value="ClC"/>
</dbReference>
<dbReference type="InterPro" id="IPR050368">
    <property type="entry name" value="ClC-type_chloride_channel"/>
</dbReference>
<dbReference type="GO" id="GO:0005254">
    <property type="term" value="F:chloride channel activity"/>
    <property type="evidence" value="ECO:0007669"/>
    <property type="project" value="UniProtKB-KW"/>
</dbReference>
<dbReference type="PANTHER" id="PTHR43427:SF6">
    <property type="entry name" value="CHLORIDE CHANNEL PROTEIN CLC-E"/>
    <property type="match status" value="1"/>
</dbReference>
<evidence type="ECO:0000256" key="9">
    <source>
        <dbReference type="ARBA" id="ARBA00023303"/>
    </source>
</evidence>
<keyword evidence="8" id="KW-0868">Chloride</keyword>
<evidence type="ECO:0000256" key="6">
    <source>
        <dbReference type="ARBA" id="ARBA00023136"/>
    </source>
</evidence>
<evidence type="ECO:0000256" key="4">
    <source>
        <dbReference type="ARBA" id="ARBA00022989"/>
    </source>
</evidence>
<feature type="transmembrane region" description="Helical" evidence="10">
    <location>
        <begin position="276"/>
        <end position="295"/>
    </location>
</feature>
<accession>A0A1G4XR89</accession>
<sequence length="464" mass="49656">MLLCRVNLPHRLLIQAVYFPVYPHIFPDALLKGSYFLWNNNPKNYETDKNNMREIPDSCWQRRWLALLLTGLLSGAAGMLIALLLHAIQHLAFGYSQQSLIGGAPFLQGVTDASALRRFASLAAAGVVAGWGWWLLAHYAKKRVSVGAALKDVQRPMPAFTTITHALLQVVTVAMGSPLGRESAPREVGALFGGGIARHIGLNVQETRLVIACGAGAGLAAVYNVPLAGAIFTLEVLLVTISWDAVIAAIVTSALAAFVTSLVLGNERQYLFTAPAAPLSLIIWATLSGPLFGYAASLFRRMTKNARAQVKSNWQMPVFCFIAFACLGLLAIWFPQLPGNGRGPVQLSFGGDVTLPLAAMLIGLKVLSIWMVLRSGAEGGLLTPGLAIGALLGALMFLLVGQFFPDGSMAEFALTGGAAFLASSMQMPLTAIVLLMEFTGMDFSFFVPLTLCVAGAYMTCRYCE</sequence>
<feature type="transmembrane region" description="Helical" evidence="10">
    <location>
        <begin position="209"/>
        <end position="234"/>
    </location>
</feature>
<keyword evidence="9" id="KW-0407">Ion channel</keyword>
<keyword evidence="2" id="KW-0813">Transport</keyword>
<feature type="transmembrane region" description="Helical" evidence="10">
    <location>
        <begin position="157"/>
        <end position="176"/>
    </location>
</feature>
<organism evidence="11 12">
    <name type="scientific">Kosakonia sacchari</name>
    <dbReference type="NCBI Taxonomy" id="1158459"/>
    <lineage>
        <taxon>Bacteria</taxon>
        <taxon>Pseudomonadati</taxon>
        <taxon>Pseudomonadota</taxon>
        <taxon>Gammaproteobacteria</taxon>
        <taxon>Enterobacterales</taxon>
        <taxon>Enterobacteriaceae</taxon>
        <taxon>Kosakonia</taxon>
    </lineage>
</organism>
<reference evidence="11 12" key="1">
    <citation type="submission" date="2016-10" db="EMBL/GenBank/DDBJ databases">
        <authorList>
            <person name="Varghese N."/>
            <person name="Submissions S."/>
        </authorList>
    </citation>
    <scope>NUCLEOTIDE SEQUENCE [LARGE SCALE GENOMIC DNA]</scope>
    <source>
        <strain evidence="11 12">CGMCC 1.12102</strain>
    </source>
</reference>
<evidence type="ECO:0000256" key="10">
    <source>
        <dbReference type="SAM" id="Phobius"/>
    </source>
</evidence>
<feature type="transmembrane region" description="Helical" evidence="10">
    <location>
        <begin position="443"/>
        <end position="459"/>
    </location>
</feature>
<gene>
    <name evidence="11" type="ORF">SAMN02927897_01276</name>
</gene>
<keyword evidence="3 10" id="KW-0812">Transmembrane</keyword>
<dbReference type="GO" id="GO:0034707">
    <property type="term" value="C:chloride channel complex"/>
    <property type="evidence" value="ECO:0007669"/>
    <property type="project" value="UniProtKB-KW"/>
</dbReference>
<dbReference type="PANTHER" id="PTHR43427">
    <property type="entry name" value="CHLORIDE CHANNEL PROTEIN CLC-E"/>
    <property type="match status" value="1"/>
</dbReference>
<feature type="transmembrane region" description="Helical" evidence="10">
    <location>
        <begin position="412"/>
        <end position="436"/>
    </location>
</feature>
<feature type="transmembrane region" description="Helical" evidence="10">
    <location>
        <begin position="316"/>
        <end position="334"/>
    </location>
</feature>
<protein>
    <submittedName>
        <fullName evidence="11">H+/Cl-antiporter ClcA</fullName>
    </submittedName>
</protein>
<feature type="transmembrane region" description="Helical" evidence="10">
    <location>
        <begin position="354"/>
        <end position="373"/>
    </location>
</feature>
<keyword evidence="6 10" id="KW-0472">Membrane</keyword>
<keyword evidence="4 10" id="KW-1133">Transmembrane helix</keyword>
<keyword evidence="5" id="KW-0406">Ion transport</keyword>
<evidence type="ECO:0000313" key="11">
    <source>
        <dbReference type="EMBL" id="SCX43714.1"/>
    </source>
</evidence>
<evidence type="ECO:0000256" key="7">
    <source>
        <dbReference type="ARBA" id="ARBA00023173"/>
    </source>
</evidence>
<dbReference type="Pfam" id="PF00654">
    <property type="entry name" value="Voltage_CLC"/>
    <property type="match status" value="1"/>
</dbReference>